<evidence type="ECO:0000313" key="4">
    <source>
        <dbReference type="EMBL" id="MCQ4044534.1"/>
    </source>
</evidence>
<keyword evidence="1" id="KW-0808">Transferase</keyword>
<gene>
    <name evidence="4" type="ORF">NON19_21495</name>
</gene>
<dbReference type="Pfam" id="PF08541">
    <property type="entry name" value="ACP_syn_III_C"/>
    <property type="match status" value="1"/>
</dbReference>
<keyword evidence="2" id="KW-0012">Acyltransferase</keyword>
<dbReference type="PANTHER" id="PTHR34069">
    <property type="entry name" value="3-OXOACYL-[ACYL-CARRIER-PROTEIN] SYNTHASE 3"/>
    <property type="match status" value="1"/>
</dbReference>
<dbReference type="CDD" id="cd00827">
    <property type="entry name" value="init_cond_enzymes"/>
    <property type="match status" value="1"/>
</dbReference>
<dbReference type="Gene3D" id="3.40.47.10">
    <property type="match status" value="2"/>
</dbReference>
<keyword evidence="5" id="KW-1185">Reference proteome</keyword>
<dbReference type="SUPFAM" id="SSF53901">
    <property type="entry name" value="Thiolase-like"/>
    <property type="match status" value="1"/>
</dbReference>
<evidence type="ECO:0000256" key="1">
    <source>
        <dbReference type="ARBA" id="ARBA00022679"/>
    </source>
</evidence>
<comment type="caution">
    <text evidence="4">The sequence shown here is derived from an EMBL/GenBank/DDBJ whole genome shotgun (WGS) entry which is preliminary data.</text>
</comment>
<evidence type="ECO:0000256" key="2">
    <source>
        <dbReference type="ARBA" id="ARBA00023315"/>
    </source>
</evidence>
<evidence type="ECO:0000259" key="3">
    <source>
        <dbReference type="Pfam" id="PF08541"/>
    </source>
</evidence>
<dbReference type="EMBL" id="JANFNH010000028">
    <property type="protein sequence ID" value="MCQ4044534.1"/>
    <property type="molecule type" value="Genomic_DNA"/>
</dbReference>
<dbReference type="InterPro" id="IPR013747">
    <property type="entry name" value="ACP_syn_III_C"/>
</dbReference>
<accession>A0ABT1PGQ7</accession>
<sequence>MRFDDLYVAGAAAHFPGRFAMADAVTGGLCDARIAERTGVVSVAFSEGESAPEMAVQAARTALDRSGAGPHDIDLILHATVYYQGHDLWAPASYIQREAVGNRCPAVEVRQLSNGGMAAVELAAGYLTAGDGTSSALLTTGDRFCGPGFDRWGSDPGTVYGDAGTALVLSRGGGFARVRSLVTVSEPELEGIHRGDDPFGPAPFSVRRPMDLEVLKRDFIGKVGISYGVARVSAGQSEALKGALAAAEAELSDIAVFVLPQFGLRRLTSAYLRPWGLDPAVTTWPWGRTVGHLGAGDQFAGLAHLVEERRVKPGDLCLMAGVGAGYTWTCCVLEIQDVPSWSV</sequence>
<feature type="domain" description="Beta-ketoacyl-[acyl-carrier-protein] synthase III C-terminal" evidence="3">
    <location>
        <begin position="244"/>
        <end position="335"/>
    </location>
</feature>
<proteinExistence type="predicted"/>
<organism evidence="4 5">
    <name type="scientific">Streptantibioticus rubrisoli</name>
    <dbReference type="NCBI Taxonomy" id="1387313"/>
    <lineage>
        <taxon>Bacteria</taxon>
        <taxon>Bacillati</taxon>
        <taxon>Actinomycetota</taxon>
        <taxon>Actinomycetes</taxon>
        <taxon>Kitasatosporales</taxon>
        <taxon>Streptomycetaceae</taxon>
        <taxon>Streptantibioticus</taxon>
    </lineage>
</organism>
<evidence type="ECO:0000313" key="5">
    <source>
        <dbReference type="Proteomes" id="UP001206206"/>
    </source>
</evidence>
<name>A0ABT1PGQ7_9ACTN</name>
<dbReference type="PANTHER" id="PTHR34069:SF2">
    <property type="entry name" value="BETA-KETOACYL-[ACYL-CARRIER-PROTEIN] SYNTHASE III"/>
    <property type="match status" value="1"/>
</dbReference>
<reference evidence="4 5" key="1">
    <citation type="submission" date="2022-06" db="EMBL/GenBank/DDBJ databases">
        <title>Draft genome sequence of type strain Streptomyces rubrisoli DSM 42083.</title>
        <authorList>
            <person name="Duangmal K."/>
            <person name="Klaysubun C."/>
        </authorList>
    </citation>
    <scope>NUCLEOTIDE SEQUENCE [LARGE SCALE GENOMIC DNA]</scope>
    <source>
        <strain evidence="4 5">DSM 42083</strain>
    </source>
</reference>
<dbReference type="Proteomes" id="UP001206206">
    <property type="component" value="Unassembled WGS sequence"/>
</dbReference>
<dbReference type="RefSeq" id="WP_255930428.1">
    <property type="nucleotide sequence ID" value="NZ_JANFNH010000028.1"/>
</dbReference>
<protein>
    <submittedName>
        <fullName evidence="4">Ketoacyl-ACP synthase III family protein</fullName>
    </submittedName>
</protein>
<dbReference type="InterPro" id="IPR016039">
    <property type="entry name" value="Thiolase-like"/>
</dbReference>